<accession>A0A0A9FFE0</accession>
<reference evidence="1" key="2">
    <citation type="journal article" date="2015" name="Data Brief">
        <title>Shoot transcriptome of the giant reed, Arundo donax.</title>
        <authorList>
            <person name="Barrero R.A."/>
            <person name="Guerrero F.D."/>
            <person name="Moolhuijzen P."/>
            <person name="Goolsby J.A."/>
            <person name="Tidwell J."/>
            <person name="Bellgard S.E."/>
            <person name="Bellgard M.I."/>
        </authorList>
    </citation>
    <scope>NUCLEOTIDE SEQUENCE</scope>
    <source>
        <tissue evidence="1">Shoot tissue taken approximately 20 cm above the soil surface</tissue>
    </source>
</reference>
<dbReference type="EMBL" id="GBRH01187952">
    <property type="protein sequence ID" value="JAE09944.1"/>
    <property type="molecule type" value="Transcribed_RNA"/>
</dbReference>
<organism evidence="1">
    <name type="scientific">Arundo donax</name>
    <name type="common">Giant reed</name>
    <name type="synonym">Donax arundinaceus</name>
    <dbReference type="NCBI Taxonomy" id="35708"/>
    <lineage>
        <taxon>Eukaryota</taxon>
        <taxon>Viridiplantae</taxon>
        <taxon>Streptophyta</taxon>
        <taxon>Embryophyta</taxon>
        <taxon>Tracheophyta</taxon>
        <taxon>Spermatophyta</taxon>
        <taxon>Magnoliopsida</taxon>
        <taxon>Liliopsida</taxon>
        <taxon>Poales</taxon>
        <taxon>Poaceae</taxon>
        <taxon>PACMAD clade</taxon>
        <taxon>Arundinoideae</taxon>
        <taxon>Arundineae</taxon>
        <taxon>Arundo</taxon>
    </lineage>
</organism>
<sequence length="76" mass="8249">MFTPLYLHGTLLYWTLRIPAARSLSAMPGFAMAPMEVPLISKWAASARQTPPGHSSVMTTVAAWPEQAALLVHLTS</sequence>
<evidence type="ECO:0000313" key="1">
    <source>
        <dbReference type="EMBL" id="JAE09944.1"/>
    </source>
</evidence>
<reference evidence="1" key="1">
    <citation type="submission" date="2014-09" db="EMBL/GenBank/DDBJ databases">
        <authorList>
            <person name="Magalhaes I.L.F."/>
            <person name="Oliveira U."/>
            <person name="Santos F.R."/>
            <person name="Vidigal T.H.D.A."/>
            <person name="Brescovit A.D."/>
            <person name="Santos A.J."/>
        </authorList>
    </citation>
    <scope>NUCLEOTIDE SEQUENCE</scope>
    <source>
        <tissue evidence="1">Shoot tissue taken approximately 20 cm above the soil surface</tissue>
    </source>
</reference>
<proteinExistence type="predicted"/>
<dbReference type="AlphaFoldDB" id="A0A0A9FFE0"/>
<protein>
    <submittedName>
        <fullName evidence="1">Uncharacterized protein</fullName>
    </submittedName>
</protein>
<name>A0A0A9FFE0_ARUDO</name>